<dbReference type="KEGG" id="dpx:DAPPUDRAFT_323460"/>
<gene>
    <name evidence="1" type="ORF">DAPPUDRAFT_323460</name>
</gene>
<dbReference type="Proteomes" id="UP000000305">
    <property type="component" value="Unassembled WGS sequence"/>
</dbReference>
<reference evidence="1 2" key="1">
    <citation type="journal article" date="2011" name="Science">
        <title>The ecoresponsive genome of Daphnia pulex.</title>
        <authorList>
            <person name="Colbourne J.K."/>
            <person name="Pfrender M.E."/>
            <person name="Gilbert D."/>
            <person name="Thomas W.K."/>
            <person name="Tucker A."/>
            <person name="Oakley T.H."/>
            <person name="Tokishita S."/>
            <person name="Aerts A."/>
            <person name="Arnold G.J."/>
            <person name="Basu M.K."/>
            <person name="Bauer D.J."/>
            <person name="Caceres C.E."/>
            <person name="Carmel L."/>
            <person name="Casola C."/>
            <person name="Choi J.H."/>
            <person name="Detter J.C."/>
            <person name="Dong Q."/>
            <person name="Dusheyko S."/>
            <person name="Eads B.D."/>
            <person name="Frohlich T."/>
            <person name="Geiler-Samerotte K.A."/>
            <person name="Gerlach D."/>
            <person name="Hatcher P."/>
            <person name="Jogdeo S."/>
            <person name="Krijgsveld J."/>
            <person name="Kriventseva E.V."/>
            <person name="Kultz D."/>
            <person name="Laforsch C."/>
            <person name="Lindquist E."/>
            <person name="Lopez J."/>
            <person name="Manak J.R."/>
            <person name="Muller J."/>
            <person name="Pangilinan J."/>
            <person name="Patwardhan R.P."/>
            <person name="Pitluck S."/>
            <person name="Pritham E.J."/>
            <person name="Rechtsteiner A."/>
            <person name="Rho M."/>
            <person name="Rogozin I.B."/>
            <person name="Sakarya O."/>
            <person name="Salamov A."/>
            <person name="Schaack S."/>
            <person name="Shapiro H."/>
            <person name="Shiga Y."/>
            <person name="Skalitzky C."/>
            <person name="Smith Z."/>
            <person name="Souvorov A."/>
            <person name="Sung W."/>
            <person name="Tang Z."/>
            <person name="Tsuchiya D."/>
            <person name="Tu H."/>
            <person name="Vos H."/>
            <person name="Wang M."/>
            <person name="Wolf Y.I."/>
            <person name="Yamagata H."/>
            <person name="Yamada T."/>
            <person name="Ye Y."/>
            <person name="Shaw J.R."/>
            <person name="Andrews J."/>
            <person name="Crease T.J."/>
            <person name="Tang H."/>
            <person name="Lucas S.M."/>
            <person name="Robertson H.M."/>
            <person name="Bork P."/>
            <person name="Koonin E.V."/>
            <person name="Zdobnov E.M."/>
            <person name="Grigoriev I.V."/>
            <person name="Lynch M."/>
            <person name="Boore J.L."/>
        </authorList>
    </citation>
    <scope>NUCLEOTIDE SEQUENCE [LARGE SCALE GENOMIC DNA]</scope>
</reference>
<evidence type="ECO:0000313" key="2">
    <source>
        <dbReference type="Proteomes" id="UP000000305"/>
    </source>
</evidence>
<protein>
    <submittedName>
        <fullName evidence="1">Uncharacterized protein</fullName>
    </submittedName>
</protein>
<keyword evidence="2" id="KW-1185">Reference proteome</keyword>
<dbReference type="AlphaFoldDB" id="E9GYX0"/>
<organism evidence="1 2">
    <name type="scientific">Daphnia pulex</name>
    <name type="common">Water flea</name>
    <dbReference type="NCBI Taxonomy" id="6669"/>
    <lineage>
        <taxon>Eukaryota</taxon>
        <taxon>Metazoa</taxon>
        <taxon>Ecdysozoa</taxon>
        <taxon>Arthropoda</taxon>
        <taxon>Crustacea</taxon>
        <taxon>Branchiopoda</taxon>
        <taxon>Diplostraca</taxon>
        <taxon>Cladocera</taxon>
        <taxon>Anomopoda</taxon>
        <taxon>Daphniidae</taxon>
        <taxon>Daphnia</taxon>
    </lineage>
</organism>
<evidence type="ECO:0000313" key="1">
    <source>
        <dbReference type="EMBL" id="EFX75334.1"/>
    </source>
</evidence>
<sequence>MGWIKKEFTFPKGNEFGCTLLVFLPGLKYKVTVIDSIKENAVTDAYLRLYKILYLCGKVNPFIFRQKLQLPEPKLNCTTAANEIQFKVSDIRYIGRLLEGYRVTFKGPVAKTEYFDQSNTEENDKKLVKAAEEFSKVSVSGDLDDITEKAEGAEGVMESARLTLHKKQKKKLFSLFVLPPRTAKPINFILTVQRQSQSTKIPAEALQLLHEFIKTTERPADVEMHFTAGVLSTITVLQDNITRRFVIEHLGNTNFLRGLNGLGLGDFLLDNSDVHVLFRDDPVSGDCLLSILRTTTNPDHTADYIERHTFQLFAGFIAEENDGGIRRATGQRMEIWDILMFATGAKHLCAAMDKTIDVRFVFPSANSYPRRSSSTCSKELTISVTMDYDLFKTSWVEAIASMQTGFQRV</sequence>
<accession>E9GYX0</accession>
<dbReference type="EMBL" id="GL732576">
    <property type="protein sequence ID" value="EFX75334.1"/>
    <property type="molecule type" value="Genomic_DNA"/>
</dbReference>
<name>E9GYX0_DAPPU</name>
<dbReference type="InParanoid" id="E9GYX0"/>
<proteinExistence type="predicted"/>
<dbReference type="HOGENOM" id="CLU_673124_0_0_1"/>